<gene>
    <name evidence="1" type="ORF">Pr1d_29490</name>
</gene>
<evidence type="ECO:0000313" key="1">
    <source>
        <dbReference type="EMBL" id="QEG35647.1"/>
    </source>
</evidence>
<dbReference type="Proteomes" id="UP000323917">
    <property type="component" value="Chromosome"/>
</dbReference>
<accession>A0A5B9Q9E5</accession>
<evidence type="ECO:0000313" key="2">
    <source>
        <dbReference type="Proteomes" id="UP000323917"/>
    </source>
</evidence>
<name>A0A5B9Q9E5_9BACT</name>
<sequence length="332" mass="37486">MFVKVKCGDLLQQSYYGLVTILHAHNLTGEMKMRQTFFSGIVVVLFALPIYSTEYGQEKSTPLAELDGAFIAAHTVANKLDLESGGPIILLRDGQIVLINDDTETAAQVILSDYNAFKTFAHIPVAIYLLLGPEGTGEIDDQRLIQVRDYHDKLVKVENNFMEIDLSGDNLDRQKNILTKSKRFLEQVMQQRICSSAELRCFTRCMLPMIKENIACAAASQLDAMHAQVMAWKREIPPAKWHKLRVAIKGAVLARDDNLAKQYFERLLRVKGEGMRLTYMELYFPPTPMQTLLATRSVDRGIGNAVFGDPNRMFRDVLADAARAHIKCLKFE</sequence>
<keyword evidence="2" id="KW-1185">Reference proteome</keyword>
<proteinExistence type="predicted"/>
<organism evidence="1 2">
    <name type="scientific">Bythopirellula goksoeyrii</name>
    <dbReference type="NCBI Taxonomy" id="1400387"/>
    <lineage>
        <taxon>Bacteria</taxon>
        <taxon>Pseudomonadati</taxon>
        <taxon>Planctomycetota</taxon>
        <taxon>Planctomycetia</taxon>
        <taxon>Pirellulales</taxon>
        <taxon>Lacipirellulaceae</taxon>
        <taxon>Bythopirellula</taxon>
    </lineage>
</organism>
<dbReference type="AlphaFoldDB" id="A0A5B9Q9E5"/>
<dbReference type="EMBL" id="CP042913">
    <property type="protein sequence ID" value="QEG35647.1"/>
    <property type="molecule type" value="Genomic_DNA"/>
</dbReference>
<dbReference type="KEGG" id="bgok:Pr1d_29490"/>
<reference evidence="1 2" key="1">
    <citation type="submission" date="2019-08" db="EMBL/GenBank/DDBJ databases">
        <title>Deep-cultivation of Planctomycetes and their phenomic and genomic characterization uncovers novel biology.</title>
        <authorList>
            <person name="Wiegand S."/>
            <person name="Jogler M."/>
            <person name="Boedeker C."/>
            <person name="Pinto D."/>
            <person name="Vollmers J."/>
            <person name="Rivas-Marin E."/>
            <person name="Kohn T."/>
            <person name="Peeters S.H."/>
            <person name="Heuer A."/>
            <person name="Rast P."/>
            <person name="Oberbeckmann S."/>
            <person name="Bunk B."/>
            <person name="Jeske O."/>
            <person name="Meyerdierks A."/>
            <person name="Storesund J.E."/>
            <person name="Kallscheuer N."/>
            <person name="Luecker S."/>
            <person name="Lage O.M."/>
            <person name="Pohl T."/>
            <person name="Merkel B.J."/>
            <person name="Hornburger P."/>
            <person name="Mueller R.-W."/>
            <person name="Bruemmer F."/>
            <person name="Labrenz M."/>
            <person name="Spormann A.M."/>
            <person name="Op den Camp H."/>
            <person name="Overmann J."/>
            <person name="Amann R."/>
            <person name="Jetten M.S.M."/>
            <person name="Mascher T."/>
            <person name="Medema M.H."/>
            <person name="Devos D.P."/>
            <person name="Kaster A.-K."/>
            <person name="Ovreas L."/>
            <person name="Rohde M."/>
            <person name="Galperin M.Y."/>
            <person name="Jogler C."/>
        </authorList>
    </citation>
    <scope>NUCLEOTIDE SEQUENCE [LARGE SCALE GENOMIC DNA]</scope>
    <source>
        <strain evidence="1 2">Pr1d</strain>
    </source>
</reference>
<protein>
    <submittedName>
        <fullName evidence="1">Uncharacterized protein</fullName>
    </submittedName>
</protein>